<name>A0ABX3EGV0_9BACL</name>
<organism evidence="2 3">
    <name type="scientific">Paenibacillus helianthi</name>
    <dbReference type="NCBI Taxonomy" id="1349432"/>
    <lineage>
        <taxon>Bacteria</taxon>
        <taxon>Bacillati</taxon>
        <taxon>Bacillota</taxon>
        <taxon>Bacilli</taxon>
        <taxon>Bacillales</taxon>
        <taxon>Paenibacillaceae</taxon>
        <taxon>Paenibacillus</taxon>
    </lineage>
</organism>
<reference evidence="2 3" key="1">
    <citation type="submission" date="2016-03" db="EMBL/GenBank/DDBJ databases">
        <authorList>
            <person name="Sant'Anna F.H."/>
            <person name="Ambrosini A."/>
            <person name="Souza R."/>
            <person name="Bach E."/>
            <person name="Fernandes G."/>
            <person name="Balsanelli E."/>
            <person name="Baura V.A."/>
            <person name="Souza E.M."/>
            <person name="Passaglia L."/>
        </authorList>
    </citation>
    <scope>NUCLEOTIDE SEQUENCE [LARGE SCALE GENOMIC DNA]</scope>
    <source>
        <strain evidence="2 3">P26E</strain>
    </source>
</reference>
<accession>A0ABX3EGV0</accession>
<comment type="caution">
    <text evidence="2">The sequence shown here is derived from an EMBL/GenBank/DDBJ whole genome shotgun (WGS) entry which is preliminary data.</text>
</comment>
<dbReference type="Proteomes" id="UP000186058">
    <property type="component" value="Unassembled WGS sequence"/>
</dbReference>
<feature type="signal peptide" evidence="1">
    <location>
        <begin position="1"/>
        <end position="19"/>
    </location>
</feature>
<evidence type="ECO:0000313" key="3">
    <source>
        <dbReference type="Proteomes" id="UP000186058"/>
    </source>
</evidence>
<dbReference type="EMBL" id="LVWI01000071">
    <property type="protein sequence ID" value="OKP81837.1"/>
    <property type="molecule type" value="Genomic_DNA"/>
</dbReference>
<keyword evidence="1" id="KW-0732">Signal</keyword>
<evidence type="ECO:0008006" key="4">
    <source>
        <dbReference type="Google" id="ProtNLM"/>
    </source>
</evidence>
<sequence length="356" mass="40044">MVKRIFVIFAMTIGLMVSADQSYARPTELPPSNDRTDVVYVSENVVTLVDYINNKADIVDLQTKITTNISDGSNTILDVKVIKNPQKIVLLQKGNGNKISKTVFSFSGNLISKTEIALENAGDKIRWVAPTGTTNERIMVQSNNSFSLYQYPWTKPSVSYNAKIVDVGYESVSVMDWEFEGYPNLAIKYHAQGIMRDDYFVKMVNLYSKNEASLKDFNSDFLIKTSGNYLAALSSYTYQAIPGNVIRPSANDSQKVFRVINKSTTKETASIKEVFKQDGDISGWKTELINGQVFVGDLLEHTWSLFSQEGAILLKKQDWPKNGATKFLYYNLKSQTAYFLDYSSGEISIMEKPSKK</sequence>
<evidence type="ECO:0000256" key="1">
    <source>
        <dbReference type="SAM" id="SignalP"/>
    </source>
</evidence>
<proteinExistence type="predicted"/>
<keyword evidence="3" id="KW-1185">Reference proteome</keyword>
<gene>
    <name evidence="2" type="ORF">A3844_24955</name>
</gene>
<dbReference type="RefSeq" id="WP_074108850.1">
    <property type="nucleotide sequence ID" value="NZ_LVWI01000071.1"/>
</dbReference>
<feature type="chain" id="PRO_5046954944" description="Copper amine oxidase-like N-terminal domain-containing protein" evidence="1">
    <location>
        <begin position="20"/>
        <end position="356"/>
    </location>
</feature>
<evidence type="ECO:0000313" key="2">
    <source>
        <dbReference type="EMBL" id="OKP81837.1"/>
    </source>
</evidence>
<protein>
    <recommendedName>
        <fullName evidence="4">Copper amine oxidase-like N-terminal domain-containing protein</fullName>
    </recommendedName>
</protein>